<dbReference type="Pfam" id="PF07575">
    <property type="entry name" value="Nucleopor_Nup85"/>
    <property type="match status" value="2"/>
</dbReference>
<comment type="subcellular location">
    <subcellularLocation>
        <location evidence="1 10">Nucleus</location>
        <location evidence="1 10">Nuclear pore complex</location>
    </subcellularLocation>
</comment>
<feature type="compositionally biased region" description="Low complexity" evidence="12">
    <location>
        <begin position="998"/>
        <end position="1019"/>
    </location>
</feature>
<dbReference type="GO" id="GO:0006406">
    <property type="term" value="P:mRNA export from nucleus"/>
    <property type="evidence" value="ECO:0007669"/>
    <property type="project" value="TreeGrafter"/>
</dbReference>
<keyword evidence="5 10" id="KW-0653">Protein transport</keyword>
<dbReference type="GO" id="GO:0007165">
    <property type="term" value="P:signal transduction"/>
    <property type="evidence" value="ECO:0007669"/>
    <property type="project" value="InterPro"/>
</dbReference>
<name>A0A1J8PJ46_9AGAM</name>
<dbReference type="PANTHER" id="PTHR13373">
    <property type="entry name" value="FROUNT PROTEIN-RELATED"/>
    <property type="match status" value="1"/>
</dbReference>
<feature type="coiled-coil region" evidence="11">
    <location>
        <begin position="1146"/>
        <end position="1209"/>
    </location>
</feature>
<dbReference type="InterPro" id="IPR000198">
    <property type="entry name" value="RhoGAP_dom"/>
</dbReference>
<evidence type="ECO:0000256" key="1">
    <source>
        <dbReference type="ARBA" id="ARBA00004567"/>
    </source>
</evidence>
<dbReference type="GO" id="GO:0017056">
    <property type="term" value="F:structural constituent of nuclear pore"/>
    <property type="evidence" value="ECO:0007669"/>
    <property type="project" value="TreeGrafter"/>
</dbReference>
<organism evidence="15 16">
    <name type="scientific">Rhizopogon vesiculosus</name>
    <dbReference type="NCBI Taxonomy" id="180088"/>
    <lineage>
        <taxon>Eukaryota</taxon>
        <taxon>Fungi</taxon>
        <taxon>Dikarya</taxon>
        <taxon>Basidiomycota</taxon>
        <taxon>Agaricomycotina</taxon>
        <taxon>Agaricomycetes</taxon>
        <taxon>Agaricomycetidae</taxon>
        <taxon>Boletales</taxon>
        <taxon>Suillineae</taxon>
        <taxon>Rhizopogonaceae</taxon>
        <taxon>Rhizopogon</taxon>
    </lineage>
</organism>
<evidence type="ECO:0000256" key="9">
    <source>
        <dbReference type="PROSITE-ProRule" id="PRU01077"/>
    </source>
</evidence>
<evidence type="ECO:0000256" key="7">
    <source>
        <dbReference type="ARBA" id="ARBA00023132"/>
    </source>
</evidence>
<dbReference type="PANTHER" id="PTHR13373:SF21">
    <property type="entry name" value="NUCLEAR PORE COMPLEX PROTEIN NUP85"/>
    <property type="match status" value="1"/>
</dbReference>
<dbReference type="GO" id="GO:0031080">
    <property type="term" value="C:nuclear pore outer ring"/>
    <property type="evidence" value="ECO:0007669"/>
    <property type="project" value="TreeGrafter"/>
</dbReference>
<dbReference type="SMART" id="SM00324">
    <property type="entry name" value="RhoGAP"/>
    <property type="match status" value="1"/>
</dbReference>
<evidence type="ECO:0000256" key="3">
    <source>
        <dbReference type="ARBA" id="ARBA00022448"/>
    </source>
</evidence>
<dbReference type="InterPro" id="IPR008936">
    <property type="entry name" value="Rho_GTPase_activation_prot"/>
</dbReference>
<sequence length="1637" mass="182529">MSSTKHHLNLFPPLIQTGHAEQFIQSGKTISFAQSPLNQSHAVFPSARQDAPSVKYSGVEEQPIFFASSETSPSSERRLFIGDTSIIFAALQNLTNTAQGRGQDWLQSQETHNVIRKLTLDYINFARECWIHTSSQDSSQFSGDHYRSLYTCLSLFAVLYVPEYGYEDAPVGDDLMEWLNVHFIEPSTEEGDHLSSLDHPWEDDTFWPYLVRVTLRGLSKAATFFLGTLSTHPSDNLRRLSQQLSPLLQSQPHLQSFEAERDFAYASHRWKDKVQALRLELDNVPEIDRHDGTENWWDRLSDIVGVLEGRNEVIRRVCEDLGADWREASVSWGVFTDVRLRRQDLPEVVSQVVEDMPPDPTNLEDMVHAALFSGDPAKALSHAALLDPWLAAHMADLMQSLSLIEKETNEDSGLNIRDFYVLSYSQYLHADPALWRITVAYMFSCGETGVRSADEVLMHVPLRLSSVGTIAHSQEETNGAENTKSGDLAGVVKDINATCYEYQREEVRRTICRIAAQTFVQGKEYGLALSYASSAEDWPGLGRVVDRVLQEYISAGPEQFTRYVAGIAPSLQALRMQSGAQGIFIHRLMFAVRYAEFHQRLSNRDLQDAAWDLISMFQDGIAPKSWWGVLLCDAQQLLQYDGALLFPYASACILLQHLEEVITRTDQGSSDEYLRVLISKLGCSGTTEALHALQGVRLALAKYFARCTMIGTGGKQVVERKFGANCPDAALRNHGLSKGKLRTVPLANSAQFGRPFSLWIWHEPNHAQCILLLRIRPPYGYWWCAITPYLTNDPLRSGRQFPSKIGRKNPFSSQESHGPGLWLHGLGDPEAQLTKLNKASRVHRFCWSCGDMLIWRNEICTSVLECATKSFSMQSTAVATSLSLDNKWYGIDLHCGSTCSQTMLPDQGLIMEQFNTPCPRCGKFGHTLGIIARPPPSRGSATLLNVAMADEGYSSTAWELTDNPDSNTNQTPPYGLFQPNSPPLIHESATAPALSPLPVKSTSPPPRSSSDSLGQLSTSRWRDSVTLPIERKDTLSTIPSDSISLVEPSFDENVLRVLCELDCGVPLLLDRIKQSMVSCREASVFFKKRAVLEEEYGKSLQKLARGTSEVYSMNDGKAGSFVNAWQSSMKIHEVMAENRIRFAQRLNEMSDELASLAKEVDKNRKQTKELATRYERALQESELNMEKSKSRLETSSEELERVLLQKEGESLKDGGLQPKNQGGVAGKRVLGKAVAKGGLLLKGKNPGNIQRQEDDIRTRVSNASDLYRKALTDTQAMRQEYFNFQLPRILRALKECADEIDLGTQYHLTRYAFLFESIVLSDGSTLVPVSPEDGIGLKSTIESIDNRADFKIYMQNYAYARGGAAPRGPRREGPAEEGFLPPLPTHGAGAYPANPPIGNGHNSQIPDRGRPTFGADLAEQMARDNVELPIILEKCCAAIEKYGLHSQGIYRISGMARKVASLKERLDKGPHLEAFLGLSHAIPADMDSVNLDSEEWISDINNVTSVLKLWFRELPDPLLTSTLHQGFVEAAKIDNDRLRHIRLHERVNDLPDPNYATLKYFMGHLHKIAEYEADNSMSIQNLAIVFGPTLFGQMPSNGSIGHGNGGMADTPFQNKAIETILEHYSDIFVDETAEGGV</sequence>
<keyword evidence="7 10" id="KW-0906">Nuclear pore complex</keyword>
<evidence type="ECO:0000256" key="5">
    <source>
        <dbReference type="ARBA" id="ARBA00022927"/>
    </source>
</evidence>
<comment type="similarity">
    <text evidence="2 10">Belongs to the nucleoporin Nup85 family.</text>
</comment>
<gene>
    <name evidence="15" type="ORF">AZE42_04562</name>
</gene>
<feature type="region of interest" description="Disordered" evidence="12">
    <location>
        <begin position="1364"/>
        <end position="1410"/>
    </location>
</feature>
<dbReference type="CDD" id="cd07652">
    <property type="entry name" value="F-BAR_Rgd1"/>
    <property type="match status" value="1"/>
</dbReference>
<evidence type="ECO:0000313" key="16">
    <source>
        <dbReference type="Proteomes" id="UP000183567"/>
    </source>
</evidence>
<keyword evidence="16" id="KW-1185">Reference proteome</keyword>
<dbReference type="Pfam" id="PF00611">
    <property type="entry name" value="FCH"/>
    <property type="match status" value="1"/>
</dbReference>
<comment type="caution">
    <text evidence="15">The sequence shown here is derived from an EMBL/GenBank/DDBJ whole genome shotgun (WGS) entry which is preliminary data.</text>
</comment>
<keyword evidence="9 11" id="KW-0175">Coiled coil</keyword>
<reference evidence="15 16" key="1">
    <citation type="submission" date="2016-03" db="EMBL/GenBank/DDBJ databases">
        <title>Comparative genomics of the ectomycorrhizal sister species Rhizopogon vinicolor and Rhizopogon vesiculosus (Basidiomycota: Boletales) reveals a divergence of the mating type B locus.</title>
        <authorList>
            <person name="Mujic A.B."/>
            <person name="Kuo A."/>
            <person name="Tritt A."/>
            <person name="Lipzen A."/>
            <person name="Chen C."/>
            <person name="Johnson J."/>
            <person name="Sharma A."/>
            <person name="Barry K."/>
            <person name="Grigoriev I.V."/>
            <person name="Spatafora J.W."/>
        </authorList>
    </citation>
    <scope>NUCLEOTIDE SEQUENCE [LARGE SCALE GENOMIC DNA]</scope>
    <source>
        <strain evidence="15 16">AM-OR11-056</strain>
    </source>
</reference>
<dbReference type="PROSITE" id="PS51741">
    <property type="entry name" value="F_BAR"/>
    <property type="match status" value="1"/>
</dbReference>
<dbReference type="Gene3D" id="1.10.555.10">
    <property type="entry name" value="Rho GTPase activation protein"/>
    <property type="match status" value="1"/>
</dbReference>
<accession>A0A1J8PJ46</accession>
<feature type="compositionally biased region" description="Polar residues" evidence="12">
    <location>
        <begin position="957"/>
        <end position="972"/>
    </location>
</feature>
<evidence type="ECO:0000256" key="10">
    <source>
        <dbReference type="RuleBase" id="RU365073"/>
    </source>
</evidence>
<dbReference type="SUPFAM" id="SSF103657">
    <property type="entry name" value="BAR/IMD domain-like"/>
    <property type="match status" value="1"/>
</dbReference>
<dbReference type="Proteomes" id="UP000183567">
    <property type="component" value="Unassembled WGS sequence"/>
</dbReference>
<evidence type="ECO:0000256" key="6">
    <source>
        <dbReference type="ARBA" id="ARBA00023010"/>
    </source>
</evidence>
<evidence type="ECO:0000256" key="4">
    <source>
        <dbReference type="ARBA" id="ARBA00022816"/>
    </source>
</evidence>
<dbReference type="Pfam" id="PF00620">
    <property type="entry name" value="RhoGAP"/>
    <property type="match status" value="1"/>
</dbReference>
<dbReference type="GO" id="GO:0031965">
    <property type="term" value="C:nuclear membrane"/>
    <property type="evidence" value="ECO:0007669"/>
    <property type="project" value="UniProtKB-UniRule"/>
</dbReference>
<dbReference type="STRING" id="180088.A0A1J8PJ46"/>
<keyword evidence="6 10" id="KW-0811">Translocation</keyword>
<dbReference type="SUPFAM" id="SSF48350">
    <property type="entry name" value="GTPase activation domain, GAP"/>
    <property type="match status" value="1"/>
</dbReference>
<evidence type="ECO:0000259" key="14">
    <source>
        <dbReference type="PROSITE" id="PS51741"/>
    </source>
</evidence>
<dbReference type="GO" id="GO:0006606">
    <property type="term" value="P:protein import into nucleus"/>
    <property type="evidence" value="ECO:0007669"/>
    <property type="project" value="TreeGrafter"/>
</dbReference>
<dbReference type="EMBL" id="LVVM01006254">
    <property type="protein sequence ID" value="OJA08591.1"/>
    <property type="molecule type" value="Genomic_DNA"/>
</dbReference>
<evidence type="ECO:0000256" key="11">
    <source>
        <dbReference type="SAM" id="Coils"/>
    </source>
</evidence>
<evidence type="ECO:0000256" key="2">
    <source>
        <dbReference type="ARBA" id="ARBA00005573"/>
    </source>
</evidence>
<dbReference type="Gene3D" id="1.20.1270.60">
    <property type="entry name" value="Arfaptin homology (AH) domain/BAR domain"/>
    <property type="match status" value="1"/>
</dbReference>
<dbReference type="InterPro" id="IPR027267">
    <property type="entry name" value="AH/BAR_dom_sf"/>
</dbReference>
<dbReference type="GO" id="GO:0045893">
    <property type="term" value="P:positive regulation of DNA-templated transcription"/>
    <property type="evidence" value="ECO:0007669"/>
    <property type="project" value="TreeGrafter"/>
</dbReference>
<keyword evidence="4 10" id="KW-0509">mRNA transport</keyword>
<dbReference type="OrthoDB" id="17644at2759"/>
<keyword evidence="3 10" id="KW-0813">Transport</keyword>
<comment type="function">
    <text evidence="10">Functions as a component of the nuclear pore complex (NPC).</text>
</comment>
<evidence type="ECO:0000313" key="15">
    <source>
        <dbReference type="EMBL" id="OJA08591.1"/>
    </source>
</evidence>
<protein>
    <recommendedName>
        <fullName evidence="10">Nuclear pore complex protein Nup85</fullName>
    </recommendedName>
</protein>
<feature type="domain" description="F-BAR" evidence="14">
    <location>
        <begin position="1048"/>
        <end position="1349"/>
    </location>
</feature>
<evidence type="ECO:0000256" key="8">
    <source>
        <dbReference type="ARBA" id="ARBA00023242"/>
    </source>
</evidence>
<dbReference type="InterPro" id="IPR011502">
    <property type="entry name" value="Nucleoporin_Nup85"/>
</dbReference>
<dbReference type="InterPro" id="IPR031160">
    <property type="entry name" value="F_BAR_dom"/>
</dbReference>
<dbReference type="InterPro" id="IPR001060">
    <property type="entry name" value="FCH_dom"/>
</dbReference>
<keyword evidence="8 10" id="KW-0539">Nucleus</keyword>
<evidence type="ECO:0000256" key="12">
    <source>
        <dbReference type="SAM" id="MobiDB-lite"/>
    </source>
</evidence>
<feature type="domain" description="Rho-GAP" evidence="13">
    <location>
        <begin position="1415"/>
        <end position="1628"/>
    </location>
</feature>
<feature type="region of interest" description="Disordered" evidence="12">
    <location>
        <begin position="957"/>
        <end position="1019"/>
    </location>
</feature>
<dbReference type="SMART" id="SM00055">
    <property type="entry name" value="FCH"/>
    <property type="match status" value="1"/>
</dbReference>
<comment type="subunit">
    <text evidence="10">Component of the nuclear pore complex (NPC).</text>
</comment>
<proteinExistence type="inferred from homology"/>
<dbReference type="PROSITE" id="PS50238">
    <property type="entry name" value="RHOGAP"/>
    <property type="match status" value="1"/>
</dbReference>
<keyword evidence="10" id="KW-0472">Membrane</keyword>
<evidence type="ECO:0000259" key="13">
    <source>
        <dbReference type="PROSITE" id="PS50238"/>
    </source>
</evidence>